<reference evidence="2" key="1">
    <citation type="submission" date="2024-03" db="EMBL/GenBank/DDBJ databases">
        <title>WGS assembly of Saponaria officinalis var. Norfolk2.</title>
        <authorList>
            <person name="Jenkins J."/>
            <person name="Shu S."/>
            <person name="Grimwood J."/>
            <person name="Barry K."/>
            <person name="Goodstein D."/>
            <person name="Schmutz J."/>
            <person name="Leebens-Mack J."/>
            <person name="Osbourn A."/>
        </authorList>
    </citation>
    <scope>NUCLEOTIDE SEQUENCE [LARGE SCALE GENOMIC DNA]</scope>
    <source>
        <strain evidence="2">JIC</strain>
    </source>
</reference>
<dbReference type="FunFam" id="3.40.50.1820:FF:000270">
    <property type="entry name" value="Alpha/beta-Hydrolases superfamily protein"/>
    <property type="match status" value="1"/>
</dbReference>
<comment type="caution">
    <text evidence="2">The sequence shown here is derived from an EMBL/GenBank/DDBJ whole genome shotgun (WGS) entry which is preliminary data.</text>
</comment>
<feature type="domain" description="AB hydrolase-1" evidence="1">
    <location>
        <begin position="70"/>
        <end position="333"/>
    </location>
</feature>
<evidence type="ECO:0000313" key="3">
    <source>
        <dbReference type="Proteomes" id="UP001443914"/>
    </source>
</evidence>
<name>A0AAW1LNP5_SAPOF</name>
<dbReference type="Gene3D" id="3.40.50.1820">
    <property type="entry name" value="alpha/beta hydrolase"/>
    <property type="match status" value="1"/>
</dbReference>
<dbReference type="SUPFAM" id="SSF53474">
    <property type="entry name" value="alpha/beta-Hydrolases"/>
    <property type="match status" value="1"/>
</dbReference>
<gene>
    <name evidence="2" type="ORF">RND81_04G188300</name>
</gene>
<accession>A0AAW1LNP5</accession>
<proteinExistence type="predicted"/>
<dbReference type="PANTHER" id="PTHR45763">
    <property type="entry name" value="HYDROLASE, ALPHA/BETA FOLD FAMILY PROTEIN, EXPRESSED-RELATED"/>
    <property type="match status" value="1"/>
</dbReference>
<protein>
    <recommendedName>
        <fullName evidence="1">AB hydrolase-1 domain-containing protein</fullName>
    </recommendedName>
</protein>
<dbReference type="Proteomes" id="UP001443914">
    <property type="component" value="Unassembled WGS sequence"/>
</dbReference>
<dbReference type="InterPro" id="IPR029058">
    <property type="entry name" value="AB_hydrolase_fold"/>
</dbReference>
<sequence>MRLRVRKVAVILCAAAVATWIFLCNLPLLPRLCGFPEGLPIKSPRIQLRDGRYLAYEELGVPRANAKYKIVFLHGFANSKRNVVIADRLPKAIFEELDVCIISFDRPGYGESDPDPNRSLKSVSQDIEELADQLELGDKFYLSGFSLGAQIVWGSFKYIPHRLAGAVLIAPAVNYWWDGFPPDLANDAFQKQLPQDQWAQRVAYYVPWLTYWWNTQTHFPGSSVTALALSTQDYRIHCSVSDSANTQVQVKQGAYESLHLDMMIGFGKWDFSPMDLANPIPGKEGAVHLWQGDNDKLVPVTLQRYIVKKLPWITYHEVPGAGHMFALSDGKPEAILRALLAEK</sequence>
<dbReference type="Pfam" id="PF12697">
    <property type="entry name" value="Abhydrolase_6"/>
    <property type="match status" value="1"/>
</dbReference>
<organism evidence="2 3">
    <name type="scientific">Saponaria officinalis</name>
    <name type="common">Common soapwort</name>
    <name type="synonym">Lychnis saponaria</name>
    <dbReference type="NCBI Taxonomy" id="3572"/>
    <lineage>
        <taxon>Eukaryota</taxon>
        <taxon>Viridiplantae</taxon>
        <taxon>Streptophyta</taxon>
        <taxon>Embryophyta</taxon>
        <taxon>Tracheophyta</taxon>
        <taxon>Spermatophyta</taxon>
        <taxon>Magnoliopsida</taxon>
        <taxon>eudicotyledons</taxon>
        <taxon>Gunneridae</taxon>
        <taxon>Pentapetalae</taxon>
        <taxon>Caryophyllales</taxon>
        <taxon>Caryophyllaceae</taxon>
        <taxon>Caryophylleae</taxon>
        <taxon>Saponaria</taxon>
    </lineage>
</organism>
<evidence type="ECO:0000313" key="2">
    <source>
        <dbReference type="EMBL" id="KAK9735170.1"/>
    </source>
</evidence>
<dbReference type="InterPro" id="IPR000073">
    <property type="entry name" value="AB_hydrolase_1"/>
</dbReference>
<dbReference type="AlphaFoldDB" id="A0AAW1LNP5"/>
<evidence type="ECO:0000259" key="1">
    <source>
        <dbReference type="Pfam" id="PF12697"/>
    </source>
</evidence>
<dbReference type="PANTHER" id="PTHR45763:SF51">
    <property type="entry name" value="ALPHA_BETA-HYDROLASES SUPERFAMILY PROTEIN"/>
    <property type="match status" value="1"/>
</dbReference>
<dbReference type="EMBL" id="JBDFQZ010000004">
    <property type="protein sequence ID" value="KAK9735170.1"/>
    <property type="molecule type" value="Genomic_DNA"/>
</dbReference>
<keyword evidence="3" id="KW-1185">Reference proteome</keyword>